<dbReference type="GO" id="GO:0005789">
    <property type="term" value="C:endoplasmic reticulum membrane"/>
    <property type="evidence" value="ECO:0007669"/>
    <property type="project" value="TreeGrafter"/>
</dbReference>
<dbReference type="OrthoDB" id="74575at2759"/>
<dbReference type="GO" id="GO:0099044">
    <property type="term" value="P:vesicle tethering to endoplasmic reticulum"/>
    <property type="evidence" value="ECO:0007669"/>
    <property type="project" value="TreeGrafter"/>
</dbReference>
<dbReference type="InterPro" id="IPR002913">
    <property type="entry name" value="START_lipid-bd_dom"/>
</dbReference>
<dbReference type="GO" id="GO:0031902">
    <property type="term" value="C:late endosome membrane"/>
    <property type="evidence" value="ECO:0007669"/>
    <property type="project" value="TreeGrafter"/>
</dbReference>
<evidence type="ECO:0000313" key="3">
    <source>
        <dbReference type="EMBL" id="CAD7228767.1"/>
    </source>
</evidence>
<dbReference type="GO" id="GO:0140284">
    <property type="term" value="C:endoplasmic reticulum-endosome membrane contact site"/>
    <property type="evidence" value="ECO:0007669"/>
    <property type="project" value="TreeGrafter"/>
</dbReference>
<reference evidence="3" key="1">
    <citation type="submission" date="2020-11" db="EMBL/GenBank/DDBJ databases">
        <authorList>
            <person name="Tran Van P."/>
        </authorList>
    </citation>
    <scope>NUCLEOTIDE SEQUENCE</scope>
</reference>
<dbReference type="Pfam" id="PF01852">
    <property type="entry name" value="START"/>
    <property type="match status" value="1"/>
</dbReference>
<dbReference type="SUPFAM" id="SSF55961">
    <property type="entry name" value="Bet v1-like"/>
    <property type="match status" value="1"/>
</dbReference>
<organism evidence="3">
    <name type="scientific">Cyprideis torosa</name>
    <dbReference type="NCBI Taxonomy" id="163714"/>
    <lineage>
        <taxon>Eukaryota</taxon>
        <taxon>Metazoa</taxon>
        <taxon>Ecdysozoa</taxon>
        <taxon>Arthropoda</taxon>
        <taxon>Crustacea</taxon>
        <taxon>Oligostraca</taxon>
        <taxon>Ostracoda</taxon>
        <taxon>Podocopa</taxon>
        <taxon>Podocopida</taxon>
        <taxon>Cytherocopina</taxon>
        <taxon>Cytheroidea</taxon>
        <taxon>Cytherideidae</taxon>
        <taxon>Cyprideis</taxon>
    </lineage>
</organism>
<feature type="region of interest" description="Disordered" evidence="1">
    <location>
        <begin position="30"/>
        <end position="60"/>
    </location>
</feature>
<dbReference type="InterPro" id="IPR051869">
    <property type="entry name" value="STARD3"/>
</dbReference>
<dbReference type="GO" id="GO:0015485">
    <property type="term" value="F:cholesterol binding"/>
    <property type="evidence" value="ECO:0007669"/>
    <property type="project" value="TreeGrafter"/>
</dbReference>
<feature type="compositionally biased region" description="Low complexity" evidence="1">
    <location>
        <begin position="50"/>
        <end position="59"/>
    </location>
</feature>
<sequence length="320" mass="35564">MQTKRSATEVVFVGLGFLLLMTLVCCTQDDETNSNSPGGATSRSGSGISQPQQQRTQQRIGLTETERAELISESESVITEFTNRLKESPPSKWREIQNAISRDGDGHLQGRLFRPRGLREDAELYLAQFIVDAPVDKVVDVLWRKSEDLPRYPGSTLEDAKTLMFLDPQTKISYALTKEQAGGLLAQRDFVELNRLHKHPSGAYTIAYKSVDYGGQPKVDGIVRAKSLVSGFRIAPNKKNSARTDLIFLSHTNLYFSLVPRMVLRRVLPISIKEYMELVKEASEGKRFPVTQTNRQDNAPPPPSANPIQPPPPPSASADT</sequence>
<feature type="signal peptide" evidence="2">
    <location>
        <begin position="1"/>
        <end position="26"/>
    </location>
</feature>
<feature type="chain" id="PRO_5043826146" evidence="2">
    <location>
        <begin position="27"/>
        <end position="320"/>
    </location>
</feature>
<dbReference type="PANTHER" id="PTHR46121:SF1">
    <property type="entry name" value="STARD3 N-TERMINAL-LIKE PROTEIN"/>
    <property type="match status" value="1"/>
</dbReference>
<dbReference type="GO" id="GO:0030301">
    <property type="term" value="P:cholesterol transport"/>
    <property type="evidence" value="ECO:0007669"/>
    <property type="project" value="TreeGrafter"/>
</dbReference>
<dbReference type="Gene3D" id="3.30.530.20">
    <property type="match status" value="1"/>
</dbReference>
<dbReference type="EMBL" id="OB661695">
    <property type="protein sequence ID" value="CAD7228767.1"/>
    <property type="molecule type" value="Genomic_DNA"/>
</dbReference>
<accession>A0A7R8ZQT5</accession>
<gene>
    <name evidence="3" type="ORF">CTOB1V02_LOCUS6645</name>
</gene>
<dbReference type="CDD" id="cd00177">
    <property type="entry name" value="START"/>
    <property type="match status" value="1"/>
</dbReference>
<dbReference type="AlphaFoldDB" id="A0A7R8ZQT5"/>
<dbReference type="PANTHER" id="PTHR46121">
    <property type="entry name" value="STEROIDOGENIC ACUTE REGULATORY PROTEIN-LIKE"/>
    <property type="match status" value="1"/>
</dbReference>
<evidence type="ECO:0000256" key="1">
    <source>
        <dbReference type="SAM" id="MobiDB-lite"/>
    </source>
</evidence>
<feature type="compositionally biased region" description="Pro residues" evidence="1">
    <location>
        <begin position="299"/>
        <end position="320"/>
    </location>
</feature>
<feature type="region of interest" description="Disordered" evidence="1">
    <location>
        <begin position="283"/>
        <end position="320"/>
    </location>
</feature>
<dbReference type="PROSITE" id="PS50848">
    <property type="entry name" value="START"/>
    <property type="match status" value="1"/>
</dbReference>
<dbReference type="InterPro" id="IPR023393">
    <property type="entry name" value="START-like_dom_sf"/>
</dbReference>
<name>A0A7R8ZQT5_9CRUS</name>
<evidence type="ECO:0000256" key="2">
    <source>
        <dbReference type="SAM" id="SignalP"/>
    </source>
</evidence>
<keyword evidence="2" id="KW-0732">Signal</keyword>
<proteinExistence type="predicted"/>
<dbReference type="GO" id="GO:0005765">
    <property type="term" value="C:lysosomal membrane"/>
    <property type="evidence" value="ECO:0007669"/>
    <property type="project" value="TreeGrafter"/>
</dbReference>
<feature type="compositionally biased region" description="Polar residues" evidence="1">
    <location>
        <begin position="33"/>
        <end position="49"/>
    </location>
</feature>
<protein>
    <submittedName>
        <fullName evidence="3">Uncharacterized protein</fullName>
    </submittedName>
</protein>